<comment type="caution">
    <text evidence="2">The sequence shown here is derived from an EMBL/GenBank/DDBJ whole genome shotgun (WGS) entry which is preliminary data.</text>
</comment>
<keyword evidence="3" id="KW-1185">Reference proteome</keyword>
<keyword evidence="1" id="KW-0472">Membrane</keyword>
<dbReference type="EMBL" id="QWET01000041">
    <property type="protein sequence ID" value="RIH62757.1"/>
    <property type="molecule type" value="Genomic_DNA"/>
</dbReference>
<evidence type="ECO:0000313" key="2">
    <source>
        <dbReference type="EMBL" id="RIH62757.1"/>
    </source>
</evidence>
<dbReference type="Pfam" id="PF14329">
    <property type="entry name" value="DUF4386"/>
    <property type="match status" value="1"/>
</dbReference>
<reference evidence="2 3" key="1">
    <citation type="journal article" date="2015" name="Int. J. Syst. Evol. Microbiol.">
        <title>Mariniphaga sediminis sp. nov., isolated from coastal sediment.</title>
        <authorList>
            <person name="Wang F.Q."/>
            <person name="Shen Q.Y."/>
            <person name="Chen G.J."/>
            <person name="Du Z.J."/>
        </authorList>
    </citation>
    <scope>NUCLEOTIDE SEQUENCE [LARGE SCALE GENOMIC DNA]</scope>
    <source>
        <strain evidence="2 3">SY21</strain>
    </source>
</reference>
<gene>
    <name evidence="2" type="ORF">D1164_23275</name>
</gene>
<feature type="transmembrane region" description="Helical" evidence="1">
    <location>
        <begin position="137"/>
        <end position="155"/>
    </location>
</feature>
<dbReference type="RefSeq" id="WP_119352311.1">
    <property type="nucleotide sequence ID" value="NZ_QWET01000041.1"/>
</dbReference>
<proteinExistence type="predicted"/>
<keyword evidence="1" id="KW-1133">Transmembrane helix</keyword>
<organism evidence="2 3">
    <name type="scientific">Mariniphaga sediminis</name>
    <dbReference type="NCBI Taxonomy" id="1628158"/>
    <lineage>
        <taxon>Bacteria</taxon>
        <taxon>Pseudomonadati</taxon>
        <taxon>Bacteroidota</taxon>
        <taxon>Bacteroidia</taxon>
        <taxon>Marinilabiliales</taxon>
        <taxon>Prolixibacteraceae</taxon>
        <taxon>Mariniphaga</taxon>
    </lineage>
</organism>
<dbReference type="AlphaFoldDB" id="A0A399CSY4"/>
<evidence type="ECO:0000256" key="1">
    <source>
        <dbReference type="SAM" id="Phobius"/>
    </source>
</evidence>
<dbReference type="InterPro" id="IPR025495">
    <property type="entry name" value="DUF4386"/>
</dbReference>
<accession>A0A399CSY4</accession>
<evidence type="ECO:0000313" key="3">
    <source>
        <dbReference type="Proteomes" id="UP000266441"/>
    </source>
</evidence>
<dbReference type="OrthoDB" id="1161162at2"/>
<feature type="transmembrane region" description="Helical" evidence="1">
    <location>
        <begin position="7"/>
        <end position="29"/>
    </location>
</feature>
<name>A0A399CSY4_9BACT</name>
<keyword evidence="1" id="KW-0812">Transmembrane</keyword>
<feature type="transmembrane region" description="Helical" evidence="1">
    <location>
        <begin position="49"/>
        <end position="70"/>
    </location>
</feature>
<sequence>MDIIKRIRLAGLIMLIGMVAGIFSVAPVIDSADYLKEAFRQSNQVIVAAIFQFTLSLTYMGFAVLIYPVIKKFSDSLSLGFLSFRILAVSVSIIGTILLLSLLTLSEVFVQNESPNTLDFEALGTILKSTRDTINHIFMVLLLCVGNIMLYIFFIKARLMFRWILIWGIIISPKI</sequence>
<protein>
    <submittedName>
        <fullName evidence="2">DUF4386 domain-containing protein</fullName>
    </submittedName>
</protein>
<feature type="transmembrane region" description="Helical" evidence="1">
    <location>
        <begin position="82"/>
        <end position="105"/>
    </location>
</feature>
<dbReference type="Proteomes" id="UP000266441">
    <property type="component" value="Unassembled WGS sequence"/>
</dbReference>